<protein>
    <submittedName>
        <fullName evidence="3">Uncharacterized protein</fullName>
    </submittedName>
</protein>
<dbReference type="InterPro" id="IPR013083">
    <property type="entry name" value="Znf_RING/FYVE/PHD"/>
</dbReference>
<feature type="coiled-coil region" evidence="1">
    <location>
        <begin position="126"/>
        <end position="153"/>
    </location>
</feature>
<keyword evidence="4" id="KW-1185">Reference proteome</keyword>
<gene>
    <name evidence="3" type="ORF">BaRGS_00030223</name>
</gene>
<evidence type="ECO:0000313" key="4">
    <source>
        <dbReference type="Proteomes" id="UP001519460"/>
    </source>
</evidence>
<dbReference type="AlphaFoldDB" id="A0ABD0JTX7"/>
<feature type="compositionally biased region" description="Low complexity" evidence="2">
    <location>
        <begin position="60"/>
        <end position="78"/>
    </location>
</feature>
<evidence type="ECO:0000256" key="1">
    <source>
        <dbReference type="SAM" id="Coils"/>
    </source>
</evidence>
<feature type="compositionally biased region" description="Polar residues" evidence="2">
    <location>
        <begin position="85"/>
        <end position="99"/>
    </location>
</feature>
<reference evidence="3 4" key="1">
    <citation type="journal article" date="2023" name="Sci. Data">
        <title>Genome assembly of the Korean intertidal mud-creeper Batillaria attramentaria.</title>
        <authorList>
            <person name="Patra A.K."/>
            <person name="Ho P.T."/>
            <person name="Jun S."/>
            <person name="Lee S.J."/>
            <person name="Kim Y."/>
            <person name="Won Y.J."/>
        </authorList>
    </citation>
    <scope>NUCLEOTIDE SEQUENCE [LARGE SCALE GENOMIC DNA]</scope>
    <source>
        <strain evidence="3">Wonlab-2016</strain>
    </source>
</reference>
<comment type="caution">
    <text evidence="3">The sequence shown here is derived from an EMBL/GenBank/DDBJ whole genome shotgun (WGS) entry which is preliminary data.</text>
</comment>
<proteinExistence type="predicted"/>
<keyword evidence="1" id="KW-0175">Coiled coil</keyword>
<accession>A0ABD0JTX7</accession>
<dbReference type="EMBL" id="JACVVK020000323">
    <property type="protein sequence ID" value="KAK7478551.1"/>
    <property type="molecule type" value="Genomic_DNA"/>
</dbReference>
<evidence type="ECO:0000313" key="3">
    <source>
        <dbReference type="EMBL" id="KAK7478551.1"/>
    </source>
</evidence>
<evidence type="ECO:0000256" key="2">
    <source>
        <dbReference type="SAM" id="MobiDB-lite"/>
    </source>
</evidence>
<sequence>MMEREYSWNTHSLYSDGPVHVDTVNKNEMSAYVDKEGDTGTTHPPQLPVDEQEKTPTSNPTATSTDATVVPTATAETPMGEDLEQQSVPSATTSSSQQDAGHDQQEENLCPSPSPSHSDNHFTFDDDEAVKRRQELRQKVRVLREENRKLKERQTCRHCRERPVSLTLLPCGHFLFLSGVRVNILCLSDLPENDSSRCQNYSILKRDSSI</sequence>
<organism evidence="3 4">
    <name type="scientific">Batillaria attramentaria</name>
    <dbReference type="NCBI Taxonomy" id="370345"/>
    <lineage>
        <taxon>Eukaryota</taxon>
        <taxon>Metazoa</taxon>
        <taxon>Spiralia</taxon>
        <taxon>Lophotrochozoa</taxon>
        <taxon>Mollusca</taxon>
        <taxon>Gastropoda</taxon>
        <taxon>Caenogastropoda</taxon>
        <taxon>Sorbeoconcha</taxon>
        <taxon>Cerithioidea</taxon>
        <taxon>Batillariidae</taxon>
        <taxon>Batillaria</taxon>
    </lineage>
</organism>
<dbReference type="Gene3D" id="3.30.40.10">
    <property type="entry name" value="Zinc/RING finger domain, C3HC4 (zinc finger)"/>
    <property type="match status" value="1"/>
</dbReference>
<dbReference type="Proteomes" id="UP001519460">
    <property type="component" value="Unassembled WGS sequence"/>
</dbReference>
<feature type="region of interest" description="Disordered" evidence="2">
    <location>
        <begin position="34"/>
        <end position="123"/>
    </location>
</feature>
<name>A0ABD0JTX7_9CAEN</name>